<dbReference type="AlphaFoldDB" id="A0A934QS60"/>
<dbReference type="InterPro" id="IPR019595">
    <property type="entry name" value="DUF2470"/>
</dbReference>
<feature type="domain" description="DUF2470" evidence="1">
    <location>
        <begin position="146"/>
        <end position="215"/>
    </location>
</feature>
<name>A0A934QS60_9PSEU</name>
<dbReference type="EMBL" id="JAENJH010000002">
    <property type="protein sequence ID" value="MBK1784418.1"/>
    <property type="molecule type" value="Genomic_DNA"/>
</dbReference>
<dbReference type="Gene3D" id="3.20.180.10">
    <property type="entry name" value="PNP-oxidase-like"/>
    <property type="match status" value="1"/>
</dbReference>
<dbReference type="Pfam" id="PF10615">
    <property type="entry name" value="DUF2470"/>
    <property type="match status" value="1"/>
</dbReference>
<dbReference type="SUPFAM" id="SSF50475">
    <property type="entry name" value="FMN-binding split barrel"/>
    <property type="match status" value="1"/>
</dbReference>
<comment type="caution">
    <text evidence="2">The sequence shown here is derived from an EMBL/GenBank/DDBJ whole genome shotgun (WGS) entry which is preliminary data.</text>
</comment>
<proteinExistence type="predicted"/>
<gene>
    <name evidence="2" type="ORF">JHE00_08760</name>
</gene>
<dbReference type="Proteomes" id="UP000635245">
    <property type="component" value="Unassembled WGS sequence"/>
</dbReference>
<organism evidence="2 3">
    <name type="scientific">Prauserella cavernicola</name>
    <dbReference type="NCBI Taxonomy" id="2800127"/>
    <lineage>
        <taxon>Bacteria</taxon>
        <taxon>Bacillati</taxon>
        <taxon>Actinomycetota</taxon>
        <taxon>Actinomycetes</taxon>
        <taxon>Pseudonocardiales</taxon>
        <taxon>Pseudonocardiaceae</taxon>
        <taxon>Prauserella</taxon>
    </lineage>
</organism>
<sequence>MPAVDRRAGDDERVVPVLQHVHSSGSVSVLLPDDHPIVASARESESGELAMMIELADQAPVDLREPIRGLLWITGWLRLLDERAGRARAVSIANTRPDPRLLDVGHGASVLRLNPASIVLADSEGTHSLTAPTFSTAKADPFCQYEQQWLRHLEDSHADVVWQLSRHLPEELRDGRIRPLGLDRYGLRLRVESCYGDHDVRLGFSRVIDSPPQLAVEMRRLIGCPFLSQA</sequence>
<evidence type="ECO:0000259" key="1">
    <source>
        <dbReference type="Pfam" id="PF10615"/>
    </source>
</evidence>
<accession>A0A934QS60</accession>
<reference evidence="2" key="1">
    <citation type="submission" date="2020-12" db="EMBL/GenBank/DDBJ databases">
        <title>Prauserella sp. ASG 168, a novel actinomycete isolated from cave rock.</title>
        <authorList>
            <person name="Suriyachadkun C."/>
        </authorList>
    </citation>
    <scope>NUCLEOTIDE SEQUENCE</scope>
    <source>
        <strain evidence="2">ASG 168</strain>
    </source>
</reference>
<keyword evidence="3" id="KW-1185">Reference proteome</keyword>
<dbReference type="InterPro" id="IPR037119">
    <property type="entry name" value="Haem_oxidase_HugZ-like_sf"/>
</dbReference>
<evidence type="ECO:0000313" key="2">
    <source>
        <dbReference type="EMBL" id="MBK1784418.1"/>
    </source>
</evidence>
<evidence type="ECO:0000313" key="3">
    <source>
        <dbReference type="Proteomes" id="UP000635245"/>
    </source>
</evidence>
<protein>
    <submittedName>
        <fullName evidence="2">DUF2470 domain-containing protein</fullName>
    </submittedName>
</protein>